<reference evidence="15 16" key="1">
    <citation type="journal article" date="2016" name="Nat. Commun.">
        <title>Extremotolerant tardigrade genome and improved radiotolerance of human cultured cells by tardigrade-unique protein.</title>
        <authorList>
            <person name="Hashimoto T."/>
            <person name="Horikawa D.D."/>
            <person name="Saito Y."/>
            <person name="Kuwahara H."/>
            <person name="Kozuka-Hata H."/>
            <person name="Shin-I T."/>
            <person name="Minakuchi Y."/>
            <person name="Ohishi K."/>
            <person name="Motoyama A."/>
            <person name="Aizu T."/>
            <person name="Enomoto A."/>
            <person name="Kondo K."/>
            <person name="Tanaka S."/>
            <person name="Hara Y."/>
            <person name="Koshikawa S."/>
            <person name="Sagara H."/>
            <person name="Miura T."/>
            <person name="Yokobori S."/>
            <person name="Miyagawa K."/>
            <person name="Suzuki Y."/>
            <person name="Kubo T."/>
            <person name="Oyama M."/>
            <person name="Kohara Y."/>
            <person name="Fujiyama A."/>
            <person name="Arakawa K."/>
            <person name="Katayama T."/>
            <person name="Toyoda A."/>
            <person name="Kunieda T."/>
        </authorList>
    </citation>
    <scope>NUCLEOTIDE SEQUENCE [LARGE SCALE GENOMIC DNA]</scope>
    <source>
        <strain evidence="15 16">YOKOZUNA-1</strain>
    </source>
</reference>
<evidence type="ECO:0000256" key="3">
    <source>
        <dbReference type="ARBA" id="ARBA00009385"/>
    </source>
</evidence>
<dbReference type="PROSITE" id="PS01186">
    <property type="entry name" value="EGF_2"/>
    <property type="match status" value="2"/>
</dbReference>
<feature type="region of interest" description="Disordered" evidence="12">
    <location>
        <begin position="449"/>
        <end position="487"/>
    </location>
</feature>
<evidence type="ECO:0000256" key="6">
    <source>
        <dbReference type="ARBA" id="ARBA00022692"/>
    </source>
</evidence>
<dbReference type="OrthoDB" id="442731at2759"/>
<dbReference type="SUPFAM" id="SSF50952">
    <property type="entry name" value="Soluble quinoprotein glucose dehydrogenase"/>
    <property type="match status" value="1"/>
</dbReference>
<dbReference type="InterPro" id="IPR056820">
    <property type="entry name" value="TEN_TTR-like"/>
</dbReference>
<dbReference type="Proteomes" id="UP000186922">
    <property type="component" value="Unassembled WGS sequence"/>
</dbReference>
<comment type="subcellular location">
    <subcellularLocation>
        <location evidence="2">Cell membrane</location>
    </subcellularLocation>
    <subcellularLocation>
        <location evidence="1">Membrane</location>
        <topology evidence="1">Single-pass membrane protein</topology>
    </subcellularLocation>
</comment>
<dbReference type="InterPro" id="IPR011042">
    <property type="entry name" value="6-blade_b-propeller_TolB-like"/>
</dbReference>
<dbReference type="InterPro" id="IPR057627">
    <property type="entry name" value="FN-plug_TEN1-4"/>
</dbReference>
<comment type="caution">
    <text evidence="11">Lacks conserved residue(s) required for the propagation of feature annotation.</text>
</comment>
<keyword evidence="8 13" id="KW-1133">Transmembrane helix</keyword>
<dbReference type="Pfam" id="PF25024">
    <property type="entry name" value="EGF_TEN"/>
    <property type="match status" value="1"/>
</dbReference>
<dbReference type="Gene3D" id="2.120.10.30">
    <property type="entry name" value="TolB, C-terminal domain"/>
    <property type="match status" value="1"/>
</dbReference>
<keyword evidence="6 13" id="KW-0812">Transmembrane</keyword>
<dbReference type="Gene3D" id="2.180.10.10">
    <property type="entry name" value="RHS repeat-associated core"/>
    <property type="match status" value="2"/>
</dbReference>
<dbReference type="InterPro" id="IPR011041">
    <property type="entry name" value="Quinoprot_gluc/sorb_DH_b-prop"/>
</dbReference>
<gene>
    <name evidence="15" type="primary">RvY_11793</name>
    <name evidence="15" type="synonym">RvY_11793.1</name>
    <name evidence="15" type="ORF">RvY_11793-1</name>
</gene>
<evidence type="ECO:0000256" key="10">
    <source>
        <dbReference type="ARBA" id="ARBA00023157"/>
    </source>
</evidence>
<dbReference type="InterPro" id="IPR057629">
    <property type="entry name" value="Teneurin1-4_GBD"/>
</dbReference>
<feature type="domain" description="EGF-like" evidence="14">
    <location>
        <begin position="744"/>
        <end position="780"/>
    </location>
</feature>
<accession>A0A1D1VH85</accession>
<feature type="domain" description="EGF-like" evidence="14">
    <location>
        <begin position="941"/>
        <end position="977"/>
    </location>
</feature>
<evidence type="ECO:0000313" key="15">
    <source>
        <dbReference type="EMBL" id="GAV01015.1"/>
    </source>
</evidence>
<dbReference type="SUPFAM" id="SSF101898">
    <property type="entry name" value="NHL repeat"/>
    <property type="match status" value="1"/>
</dbReference>
<evidence type="ECO:0000256" key="7">
    <source>
        <dbReference type="ARBA" id="ARBA00022737"/>
    </source>
</evidence>
<dbReference type="SUPFAM" id="SSF49464">
    <property type="entry name" value="Carboxypeptidase regulatory domain-like"/>
    <property type="match status" value="1"/>
</dbReference>
<keyword evidence="10 11" id="KW-1015">Disulfide bond</keyword>
<dbReference type="InterPro" id="IPR000742">
    <property type="entry name" value="EGF"/>
</dbReference>
<keyword evidence="16" id="KW-1185">Reference proteome</keyword>
<evidence type="ECO:0000256" key="2">
    <source>
        <dbReference type="ARBA" id="ARBA00004236"/>
    </source>
</evidence>
<comment type="similarity">
    <text evidence="3">Belongs to the tenascin family. Teneurin subfamily.</text>
</comment>
<dbReference type="Pfam" id="PF25023">
    <property type="entry name" value="TEN_YD-shell"/>
    <property type="match status" value="1"/>
</dbReference>
<dbReference type="STRING" id="947166.A0A1D1VH85"/>
<evidence type="ECO:0000256" key="11">
    <source>
        <dbReference type="PROSITE-ProRule" id="PRU00076"/>
    </source>
</evidence>
<keyword evidence="7" id="KW-0677">Repeat</keyword>
<feature type="compositionally biased region" description="Polar residues" evidence="12">
    <location>
        <begin position="63"/>
        <end position="76"/>
    </location>
</feature>
<dbReference type="Pfam" id="PF23093">
    <property type="entry name" value="GBD_Tenm3"/>
    <property type="match status" value="1"/>
</dbReference>
<dbReference type="InterPro" id="IPR008969">
    <property type="entry name" value="CarboxyPept-like_regulatory"/>
</dbReference>
<evidence type="ECO:0000256" key="5">
    <source>
        <dbReference type="ARBA" id="ARBA00022536"/>
    </source>
</evidence>
<dbReference type="PROSITE" id="PS50026">
    <property type="entry name" value="EGF_3"/>
    <property type="match status" value="2"/>
</dbReference>
<dbReference type="NCBIfam" id="TIGR01643">
    <property type="entry name" value="YD_repeat_2x"/>
    <property type="match status" value="1"/>
</dbReference>
<dbReference type="FunFam" id="2.10.25.10:FF:000013">
    <property type="entry name" value="Teneurin transmembrane protein 4"/>
    <property type="match status" value="1"/>
</dbReference>
<dbReference type="CDD" id="cd00054">
    <property type="entry name" value="EGF_CA"/>
    <property type="match status" value="2"/>
</dbReference>
<feature type="compositionally biased region" description="Polar residues" evidence="12">
    <location>
        <begin position="455"/>
        <end position="472"/>
    </location>
</feature>
<feature type="disulfide bond" evidence="11">
    <location>
        <begin position="967"/>
        <end position="976"/>
    </location>
</feature>
<dbReference type="InterPro" id="IPR056823">
    <property type="entry name" value="TEN-like_YD-shell"/>
</dbReference>
<organism evidence="15 16">
    <name type="scientific">Ramazzottius varieornatus</name>
    <name type="common">Water bear</name>
    <name type="synonym">Tardigrade</name>
    <dbReference type="NCBI Taxonomy" id="947166"/>
    <lineage>
        <taxon>Eukaryota</taxon>
        <taxon>Metazoa</taxon>
        <taxon>Ecdysozoa</taxon>
        <taxon>Tardigrada</taxon>
        <taxon>Eutardigrada</taxon>
        <taxon>Parachela</taxon>
        <taxon>Hypsibioidea</taxon>
        <taxon>Ramazzottiidae</taxon>
        <taxon>Ramazzottius</taxon>
    </lineage>
</organism>
<dbReference type="EMBL" id="BDGG01000006">
    <property type="protein sequence ID" value="GAV01015.1"/>
    <property type="molecule type" value="Genomic_DNA"/>
</dbReference>
<feature type="compositionally biased region" description="Polar residues" evidence="12">
    <location>
        <begin position="34"/>
        <end position="50"/>
    </location>
</feature>
<evidence type="ECO:0000259" key="14">
    <source>
        <dbReference type="PROSITE" id="PS50026"/>
    </source>
</evidence>
<proteinExistence type="inferred from homology"/>
<feature type="region of interest" description="Disordered" evidence="12">
    <location>
        <begin position="156"/>
        <end position="195"/>
    </location>
</feature>
<feature type="disulfide bond" evidence="11">
    <location>
        <begin position="945"/>
        <end position="955"/>
    </location>
</feature>
<dbReference type="GO" id="GO:0008045">
    <property type="term" value="P:motor neuron axon guidance"/>
    <property type="evidence" value="ECO:0007669"/>
    <property type="project" value="TreeGrafter"/>
</dbReference>
<evidence type="ECO:0000256" key="8">
    <source>
        <dbReference type="ARBA" id="ARBA00022989"/>
    </source>
</evidence>
<feature type="transmembrane region" description="Helical" evidence="13">
    <location>
        <begin position="387"/>
        <end position="410"/>
    </location>
</feature>
<feature type="compositionally biased region" description="Basic and acidic residues" evidence="12">
    <location>
        <begin position="564"/>
        <end position="577"/>
    </location>
</feature>
<dbReference type="InterPro" id="IPR051216">
    <property type="entry name" value="Teneurin"/>
</dbReference>
<comment type="caution">
    <text evidence="15">The sequence shown here is derived from an EMBL/GenBank/DDBJ whole genome shotgun (WGS) entry which is preliminary data.</text>
</comment>
<evidence type="ECO:0000256" key="12">
    <source>
        <dbReference type="SAM" id="MobiDB-lite"/>
    </source>
</evidence>
<dbReference type="Pfam" id="PF24329">
    <property type="entry name" value="FN-plug_TEN1-4"/>
    <property type="match status" value="1"/>
</dbReference>
<evidence type="ECO:0000313" key="16">
    <source>
        <dbReference type="Proteomes" id="UP000186922"/>
    </source>
</evidence>
<evidence type="ECO:0000256" key="4">
    <source>
        <dbReference type="ARBA" id="ARBA00022475"/>
    </source>
</evidence>
<feature type="region of interest" description="Disordered" evidence="12">
    <location>
        <begin position="564"/>
        <end position="586"/>
    </location>
</feature>
<evidence type="ECO:0000256" key="1">
    <source>
        <dbReference type="ARBA" id="ARBA00004167"/>
    </source>
</evidence>
<dbReference type="Gene3D" id="2.10.25.10">
    <property type="entry name" value="Laminin"/>
    <property type="match status" value="6"/>
</dbReference>
<evidence type="ECO:0000256" key="13">
    <source>
        <dbReference type="SAM" id="Phobius"/>
    </source>
</evidence>
<feature type="region of interest" description="Disordered" evidence="12">
    <location>
        <begin position="1"/>
        <end position="135"/>
    </location>
</feature>
<dbReference type="GO" id="GO:0005886">
    <property type="term" value="C:plasma membrane"/>
    <property type="evidence" value="ECO:0007669"/>
    <property type="project" value="UniProtKB-SubCell"/>
</dbReference>
<dbReference type="Pfam" id="PF25020">
    <property type="entry name" value="TTR_TEN1-4"/>
    <property type="match status" value="1"/>
</dbReference>
<dbReference type="SMART" id="SM00181">
    <property type="entry name" value="EGF"/>
    <property type="match status" value="7"/>
</dbReference>
<dbReference type="PANTHER" id="PTHR11219:SF69">
    <property type="entry name" value="TENEURIN-A"/>
    <property type="match status" value="1"/>
</dbReference>
<feature type="disulfide bond" evidence="11">
    <location>
        <begin position="770"/>
        <end position="779"/>
    </location>
</feature>
<dbReference type="InterPro" id="IPR006530">
    <property type="entry name" value="YD"/>
</dbReference>
<keyword evidence="4" id="KW-1003">Cell membrane</keyword>
<dbReference type="Pfam" id="PF15636">
    <property type="entry name" value="Tox-GHH"/>
    <property type="match status" value="1"/>
</dbReference>
<sequence length="2841" mass="312902">MDHRPAVRRTRDHHHRRSHLSSSNATNAAGMKHGQQQQQLTSGEGYSSTESDCEGAAVYESLAPTTQRQRETSQVSGLPRSVTGEFPVKMYSTEGRNSRRPGPESSQFNSIPADSKVVKSTNLDDLSPLPQRKEFSTANANKAQLYELLKFSPEAASPETDDAISQTSNEHNVSDCPTMPVHEGSSQTGSYLNPSSHSDFSSLGISPQSMFQSCYGVQQLSAQHLHHPYLTSPIGPGLSSHMHHSHPHHRQSIYGVSSHQDSHYLDDPHQHCAASSPTTTANSDRCLLPTSSSGNICKSSHNNSVILTDPRHLFGTSMHQPASHPHHIDRPLSEHYLSNSILRQPQCPLHQNQNGGFLPQRTLTNLRSTSTNKSVQKKRGLRSWLTWRNFSIGLGILCLALAAALAYFAVAIGSQRQDESIRCSRAQEVISSSIYNNGPVSKVRVKRALDERENSSASNGTSTESPLVNQTLARKGTPTRGTRQSEFVFHADDYGEDNVTEDVKIGKKQATARKRETRGYDSLTIGQTFSILQTVVLSYSPDEYGQPRPHLTLGNSGRVFRHEKVGRGTSRPGRDVNDNVVWDEGDQGPKYNYKNLYPDEEQSQELHHDSSFTSVIVPARSFWLGRIVQKQPENLSFNLTISPSATLVFYGRRNLPPSHAEYDFVHRIRRTARTVRDATDANMVKTFHENLDMGIWFIALFNDQSKDESVRISIVTEGEASCSSDCNGQGACIDGKCQCITGFGGDDCSQAVCPVLCSGRGKYAHGTCQCFPGWKGSDCGIPEFQCDDPTCSGRGRCTNGKCSCDPGFSGNSCETVECPKECSSHGICVKGSCFCQPGWLGVVCDVPVTDSRRLCSNHGSLSAATQKCVCDPRWSGDGCSVEICTPMCGTNGHCNNSMCVCEAGWTGPTCENPECPPCGPNGKCVNGSCVCAKMWSGKLCTKNDCPNDCSGHGSCLEIGKTSWKCECEAFWKGDGCETPMERCDDKKDNDGDGLVDCDDNDCCQADVCAENVNCLAAPEPKDVLLREQAPSDSASFYDRVRFLIRDNGVQNFADRDAFDPKRVSVLRGKVIDVDGVGLVGVRVSVQTVPTETQTTGFTLSRKDGMFDLMVNGGGSQTIVFQKSGYRRATTSLAVGWNEFSVVEATRMLREGEAPRSRLLDLLTPGASTGSSCVLPGPLPQVEVYPFWQHFPSGGLGSSSVVYQDAQVLQESLNISGSALQLNHFSSRTSGFASLLLIVLTKNEDLKNVTKITVKISNAGLQEETSYDAEKDLSHVYAWDGFNAYKQLVYGFSNAKVSIGYEMVNCKDTYWTHQMVKMKGVDLPVSGIGGWDLSIQHRYNAEGVLHRGDGSSVYFSEGLLEVAPAVGSGQIRPVVCNDGCAAGLAKDIDLLAPIALATAPDGSLYVGDFNLIRKVKPDGALLNVLQLQSPAMLQKYFMAVNPTNGKLYISIAQSLKVIRVTTTDTAPTDLSNNYDVVAGNGLQCFPKDGQFKCGDGVAATTASMMFPKGVAFDKEGNLYILDGSALRVVDPSGIIRTIIPPTTYTTCWAPLPCQESLHFSSLSLKWPSSIAVSPVDDSVVIIDDGALLKLDIAHRTGQIIAGHSAKCPSESSLSFEQNAGLAISSDGVVYFTQTSKDEWSVSRVKRGKVVKMLSSNIPVSKNSEKMQLPTSLAVGSNARLFLADVKAVKVFSVGPNFPKQNAKMEYVVEAPEKGELYIFDRYGHHMETRDILTNNLKFKFAYTVETAFGKVRSITDGEGKTCMVERDYKGQVKSIDCGGGWKTTFTNTMRGWLKEVTYGDGLQVTMAYDAENGLLTGRTDSRGNAFSYKYDSYGRLSQVVYPNGQRTEWSSETAKVAKRLLESSLHVQESDHGKVSLFSPLQYTLSLDSRSNVPHTNGTVPASLLFRGDNDTSIKMDLAYSIRSDQPFRVRRMVSVNDSALYGVDFTPATNEEVLVDREGNPIFSTKLNAAGKIVSTKPTVGDFLQSSFAYDNMGRMTKWEQGQRWMTMTYNEQSLPAMKKTASGQSWKFEYNEKRKLAKITKGSGGQILIDYDTFGGVKAIKTPKGATLMMKEDPMAFFRRYSIREAQSEVPFSQDYNDDGLLIAQTFPSGMKALSNRYDTQGRLTDVFFGRNTIDYNYGRHGKVEKIVQQNDELKATTEVSYFSGMLVEGKHSSYEGPVELESVGVKYEYGDGFVLRRRKVQVGNSDVSVTDIQTNPATRQLTKFGPFSMSQSQVGTLIVSDDNAIFMKQLNNMGKTRNSVLRLQQRIVASVEMSYNEDGALAETKLRKGESEPQLSFSMKYDVEGRLVEVLKNKQPWWNSEYDANGNTVKMGGSSMKNFTYGNKDELIGLHIDTFEVQIVSDEDGFVTKKGDLNFEYDGRGQLVRITKDGSMENVRYFYDEEGRLMARQASPNDIVQFIYGDLKETTRVTHLYQKRTRTLTQLFYDGQGQLMAMARDGNPYYILQSPLSVTIFSNQAKVVKEVFYSPFDHVESDSSPDFYYPFDHDRNVRDAQWGSMVFVDQRRPYLPQLGRYLTPDFGDLREMSLAKLNPYVFQANDPLLTPEEKQPILNVDGWMDALGFSSSVTFSNGLAFRELHDLSCDTRSPLPLLNHTCTLHDAITPFTSYSINSATSSALFDALTTPLRFSSSLPFYGKNILLTRNDADNTTVVVTTGSGPRAVNDAMENLLGGSYILPWRVTSEAKVGYLVVKKGGVATLDLDISKLRTALAAVNFTTKREVNDVSLLIQSEVFSMNVTYSSDVKKSTEALKDGLMREAVKKAWEDEKRRVGSNGKSTWTENEKLVLKTKGSVPGYSGRFIKDVEAYPELASDPANVLFVRA</sequence>
<dbReference type="PANTHER" id="PTHR11219">
    <property type="entry name" value="TENEURIN AND N-ACETYLGLUCOSAMINE-1-PHOSPHODIESTER ALPHA-N-ACETYLGLUCOSAMINIDASE"/>
    <property type="match status" value="1"/>
</dbReference>
<name>A0A1D1VH85_RAMVA</name>
<protein>
    <recommendedName>
        <fullName evidence="14">EGF-like domain-containing protein</fullName>
    </recommendedName>
</protein>
<dbReference type="Pfam" id="PF25021">
    <property type="entry name" value="TEN_NHL"/>
    <property type="match status" value="1"/>
</dbReference>
<feature type="compositionally biased region" description="Basic residues" evidence="12">
    <location>
        <begin position="1"/>
        <end position="19"/>
    </location>
</feature>
<dbReference type="InterPro" id="IPR056822">
    <property type="entry name" value="TEN_NHL"/>
</dbReference>
<evidence type="ECO:0000256" key="9">
    <source>
        <dbReference type="ARBA" id="ARBA00023136"/>
    </source>
</evidence>
<keyword evidence="9 13" id="KW-0472">Membrane</keyword>
<dbReference type="InterPro" id="IPR028916">
    <property type="entry name" value="Tox-GHH_dom"/>
</dbReference>
<feature type="compositionally biased region" description="Polar residues" evidence="12">
    <location>
        <begin position="184"/>
        <end position="195"/>
    </location>
</feature>
<dbReference type="PROSITE" id="PS00022">
    <property type="entry name" value="EGF_1"/>
    <property type="match status" value="4"/>
</dbReference>
<keyword evidence="5 11" id="KW-0245">EGF-like domain</keyword>
<feature type="compositionally biased region" description="Polar residues" evidence="12">
    <location>
        <begin position="104"/>
        <end position="124"/>
    </location>
</feature>